<feature type="transmembrane region" description="Helical" evidence="1">
    <location>
        <begin position="50"/>
        <end position="71"/>
    </location>
</feature>
<name>A0ABR5F2R1_9ACTN</name>
<evidence type="ECO:0000313" key="4">
    <source>
        <dbReference type="Proteomes" id="UP000035425"/>
    </source>
</evidence>
<keyword evidence="1" id="KW-0812">Transmembrane</keyword>
<protein>
    <submittedName>
        <fullName evidence="3">Nuclease</fullName>
    </submittedName>
</protein>
<organism evidence="3 4">
    <name type="scientific">Protofrankia coriariae</name>
    <dbReference type="NCBI Taxonomy" id="1562887"/>
    <lineage>
        <taxon>Bacteria</taxon>
        <taxon>Bacillati</taxon>
        <taxon>Actinomycetota</taxon>
        <taxon>Actinomycetes</taxon>
        <taxon>Frankiales</taxon>
        <taxon>Frankiaceae</taxon>
        <taxon>Protofrankia</taxon>
    </lineage>
</organism>
<gene>
    <name evidence="3" type="ORF">FrCorBMG51_14485</name>
</gene>
<dbReference type="PROSITE" id="PS50965">
    <property type="entry name" value="NERD"/>
    <property type="match status" value="1"/>
</dbReference>
<evidence type="ECO:0000313" key="3">
    <source>
        <dbReference type="EMBL" id="KLL10963.1"/>
    </source>
</evidence>
<keyword evidence="1" id="KW-1133">Transmembrane helix</keyword>
<keyword evidence="1" id="KW-0472">Membrane</keyword>
<feature type="transmembrane region" description="Helical" evidence="1">
    <location>
        <begin position="21"/>
        <end position="44"/>
    </location>
</feature>
<dbReference type="EMBL" id="JWIO01000022">
    <property type="protein sequence ID" value="KLL10963.1"/>
    <property type="molecule type" value="Genomic_DNA"/>
</dbReference>
<dbReference type="RefSeq" id="WP_047223581.1">
    <property type="nucleotide sequence ID" value="NZ_JWIO01000022.1"/>
</dbReference>
<comment type="caution">
    <text evidence="3">The sequence shown here is derived from an EMBL/GenBank/DDBJ whole genome shotgun (WGS) entry which is preliminary data.</text>
</comment>
<dbReference type="Pfam" id="PF08378">
    <property type="entry name" value="NERD"/>
    <property type="match status" value="1"/>
</dbReference>
<accession>A0ABR5F2R1</accession>
<evidence type="ECO:0000259" key="2">
    <source>
        <dbReference type="PROSITE" id="PS50965"/>
    </source>
</evidence>
<feature type="domain" description="NERD" evidence="2">
    <location>
        <begin position="82"/>
        <end position="190"/>
    </location>
</feature>
<reference evidence="3 4" key="1">
    <citation type="submission" date="2014-12" db="EMBL/GenBank/DDBJ databases">
        <title>Frankia sp. BMG5.1 draft genome.</title>
        <authorList>
            <person name="Gtari M."/>
            <person name="Ghodhbane-Gtari F."/>
            <person name="Nouioui I."/>
            <person name="Ktari A."/>
            <person name="Hezbri K."/>
            <person name="Mimouni W."/>
            <person name="Sbissi I."/>
            <person name="Ayari A."/>
            <person name="Yamanaka T."/>
            <person name="Normand P."/>
            <person name="Tisa L.S."/>
            <person name="Boudabous A."/>
        </authorList>
    </citation>
    <scope>NUCLEOTIDE SEQUENCE [LARGE SCALE GENOMIC DNA]</scope>
    <source>
        <strain evidence="3 4">BMG5.1</strain>
    </source>
</reference>
<dbReference type="InterPro" id="IPR011528">
    <property type="entry name" value="NERD"/>
</dbReference>
<dbReference type="Proteomes" id="UP000035425">
    <property type="component" value="Unassembled WGS sequence"/>
</dbReference>
<evidence type="ECO:0000256" key="1">
    <source>
        <dbReference type="SAM" id="Phobius"/>
    </source>
</evidence>
<sequence>MAEYLRRRELYVAERKDRLARAVVTAAVAAALTVAAVSVFGAVVGLSALVVLQMVLGAVLVVLAVAAARFLRSPSEIESWRHDAEAERRTARALDRLVRAGYTVLHDRALADSAGNVDHLVIGPSGAWVVETDAHRGPLRQNRAGLWAGKVPLRAMLGLVTWMGEEVTSHLVADLPDGWQLQAQPVVAFSRAELPHGLALLDGVVLLPAAGVADYILTAGVVLKPLDVAILVDVAERAFPPYPVDGPAPTWPAMSRLRGILGR</sequence>
<proteinExistence type="predicted"/>
<keyword evidence="4" id="KW-1185">Reference proteome</keyword>